<evidence type="ECO:0000256" key="18">
    <source>
        <dbReference type="ARBA" id="ARBA00023288"/>
    </source>
</evidence>
<evidence type="ECO:0000256" key="13">
    <source>
        <dbReference type="ARBA" id="ARBA00022842"/>
    </source>
</evidence>
<keyword evidence="8" id="KW-0597">Phosphoprotein</keyword>
<dbReference type="InterPro" id="IPR029058">
    <property type="entry name" value="AB_hydrolase_fold"/>
</dbReference>
<dbReference type="InterPro" id="IPR023214">
    <property type="entry name" value="HAD_sf"/>
</dbReference>
<protein>
    <recommendedName>
        <fullName evidence="23">Bifunctional epoxide hydrolase 2</fullName>
        <ecNumber evidence="22">3.1.3.76</ecNumber>
        <ecNumber evidence="6">3.3.2.10</ecNumber>
    </recommendedName>
</protein>
<keyword evidence="12" id="KW-0378">Hydrolase</keyword>
<comment type="catalytic activity">
    <reaction evidence="1">
        <text>an epoxide + H2O = an ethanediol</text>
        <dbReference type="Rhea" id="RHEA:19037"/>
        <dbReference type="ChEBI" id="CHEBI:15377"/>
        <dbReference type="ChEBI" id="CHEBI:32955"/>
        <dbReference type="ChEBI" id="CHEBI:140594"/>
        <dbReference type="EC" id="3.3.2.10"/>
    </reaction>
</comment>
<reference evidence="26 27" key="1">
    <citation type="submission" date="2018-11" db="EMBL/GenBank/DDBJ databases">
        <title>Haplotype-resolved cattle genomes.</title>
        <authorList>
            <person name="Low W.Y."/>
            <person name="Tearle R."/>
            <person name="Bickhart D.M."/>
            <person name="Rosen B.D."/>
            <person name="Koren S."/>
            <person name="Rhie A."/>
            <person name="Hiendleder S."/>
            <person name="Phillippy A.M."/>
            <person name="Smith T.P.L."/>
            <person name="Williams J.L."/>
        </authorList>
    </citation>
    <scope>NUCLEOTIDE SEQUENCE [LARGE SCALE GENOMIC DNA]</scope>
</reference>
<dbReference type="InterPro" id="IPR011945">
    <property type="entry name" value="HAD-SF_ppase_IA/epoxid_hydro_N"/>
</dbReference>
<dbReference type="Ensembl" id="ENSBIXT00005033158.1">
    <property type="protein sequence ID" value="ENSBIXP00005040478.1"/>
    <property type="gene ID" value="ENSBIXG00005023266.1"/>
</dbReference>
<evidence type="ECO:0000256" key="14">
    <source>
        <dbReference type="ARBA" id="ARBA00022990"/>
    </source>
</evidence>
<dbReference type="FunFam" id="3.40.50.1820:FF:000067">
    <property type="entry name" value="Bifunctional epoxide hydrolase 2"/>
    <property type="match status" value="1"/>
</dbReference>
<dbReference type="NCBIfam" id="TIGR01509">
    <property type="entry name" value="HAD-SF-IA-v3"/>
    <property type="match status" value="1"/>
</dbReference>
<dbReference type="Gene3D" id="3.40.50.1820">
    <property type="entry name" value="alpha/beta hydrolase"/>
    <property type="match status" value="1"/>
</dbReference>
<evidence type="ECO:0000256" key="21">
    <source>
        <dbReference type="ARBA" id="ARBA00052977"/>
    </source>
</evidence>
<dbReference type="InterPro" id="IPR000073">
    <property type="entry name" value="AB_hydrolase_1"/>
</dbReference>
<dbReference type="PRINTS" id="PR00111">
    <property type="entry name" value="ABHYDROLASE"/>
</dbReference>
<name>A0A4W2I9G4_BOBOX</name>
<dbReference type="AlphaFoldDB" id="A0A4W2I9G4"/>
<dbReference type="Pfam" id="PF00561">
    <property type="entry name" value="Abhydrolase_1"/>
    <property type="match status" value="1"/>
</dbReference>
<accession>A0A4W2I9G4</accession>
<evidence type="ECO:0000256" key="10">
    <source>
        <dbReference type="ARBA" id="ARBA00022723"/>
    </source>
</evidence>
<dbReference type="GO" id="GO:0004301">
    <property type="term" value="F:epoxide hydrolase activity"/>
    <property type="evidence" value="ECO:0007669"/>
    <property type="project" value="UniProtKB-EC"/>
</dbReference>
<evidence type="ECO:0000313" key="26">
    <source>
        <dbReference type="Ensembl" id="ENSBIXP00005040478.1"/>
    </source>
</evidence>
<evidence type="ECO:0000256" key="9">
    <source>
        <dbReference type="ARBA" id="ARBA00022575"/>
    </source>
</evidence>
<dbReference type="SUPFAM" id="SSF53474">
    <property type="entry name" value="alpha/beta-Hydrolases"/>
    <property type="match status" value="1"/>
</dbReference>
<dbReference type="GO" id="GO:0006629">
    <property type="term" value="P:lipid metabolic process"/>
    <property type="evidence" value="ECO:0007669"/>
    <property type="project" value="UniProtKB-KW"/>
</dbReference>
<evidence type="ECO:0000256" key="20">
    <source>
        <dbReference type="ARBA" id="ARBA00051289"/>
    </source>
</evidence>
<dbReference type="GO" id="GO:0097176">
    <property type="term" value="P:epoxide metabolic process"/>
    <property type="evidence" value="ECO:0007669"/>
    <property type="project" value="UniProtKB-ARBA"/>
</dbReference>
<evidence type="ECO:0000256" key="19">
    <source>
        <dbReference type="ARBA" id="ARBA00038334"/>
    </source>
</evidence>
<dbReference type="PRINTS" id="PR00413">
    <property type="entry name" value="HADHALOGNASE"/>
</dbReference>
<evidence type="ECO:0000313" key="27">
    <source>
        <dbReference type="Proteomes" id="UP000429181"/>
    </source>
</evidence>
<keyword evidence="16" id="KW-0576">Peroxisome</keyword>
<dbReference type="Proteomes" id="UP000429181">
    <property type="component" value="Chromosome 8"/>
</dbReference>
<keyword evidence="18" id="KW-0449">Lipoprotein</keyword>
<dbReference type="Pfam" id="PF00702">
    <property type="entry name" value="Hydrolase"/>
    <property type="match status" value="1"/>
</dbReference>
<keyword evidence="17" id="KW-0511">Multifunctional enzyme</keyword>
<evidence type="ECO:0000256" key="23">
    <source>
        <dbReference type="ARBA" id="ARBA00072563"/>
    </source>
</evidence>
<evidence type="ECO:0000256" key="16">
    <source>
        <dbReference type="ARBA" id="ARBA00023140"/>
    </source>
</evidence>
<evidence type="ECO:0000256" key="5">
    <source>
        <dbReference type="ARBA" id="ARBA00011738"/>
    </source>
</evidence>
<evidence type="ECO:0000256" key="11">
    <source>
        <dbReference type="ARBA" id="ARBA00022797"/>
    </source>
</evidence>
<dbReference type="NCBIfam" id="TIGR02247">
    <property type="entry name" value="HAD-1A3-hyp"/>
    <property type="match status" value="1"/>
</dbReference>
<evidence type="ECO:0000256" key="6">
    <source>
        <dbReference type="ARBA" id="ARBA00013006"/>
    </source>
</evidence>
<dbReference type="FunFam" id="1.10.150.240:FF:000011">
    <property type="entry name" value="Bifunctional epoxide hydrolase 2"/>
    <property type="match status" value="1"/>
</dbReference>
<gene>
    <name evidence="26" type="primary">EPHX2</name>
</gene>
<keyword evidence="14" id="KW-0007">Acetylation</keyword>
<evidence type="ECO:0000256" key="7">
    <source>
        <dbReference type="ARBA" id="ARBA00022490"/>
    </source>
</evidence>
<keyword evidence="13" id="KW-0460">Magnesium</keyword>
<keyword evidence="7" id="KW-0963">Cytoplasm</keyword>
<keyword evidence="9" id="KW-0216">Detoxification</keyword>
<dbReference type="Gene3D" id="3.40.50.1000">
    <property type="entry name" value="HAD superfamily/HAD-like"/>
    <property type="match status" value="1"/>
</dbReference>
<feature type="domain" description="AB hydrolase-1" evidence="25">
    <location>
        <begin position="234"/>
        <end position="384"/>
    </location>
</feature>
<dbReference type="EC" id="3.3.2.10" evidence="6"/>
<evidence type="ECO:0000256" key="17">
    <source>
        <dbReference type="ARBA" id="ARBA00023268"/>
    </source>
</evidence>
<comment type="similarity">
    <text evidence="19">Belongs to the AB hydrolase superfamily. Epoxide hydrolase family.</text>
</comment>
<evidence type="ECO:0000256" key="1">
    <source>
        <dbReference type="ARBA" id="ARBA00001268"/>
    </source>
</evidence>
<sequence>MALRAAVFELGGILTLPSATSFWDRAEEELALPGGFLSKAFLRGGPDGPSIRVMKGEITFSQWVPFMEEDCRKCSKDCGICLPENFSIKQIFEKILSSRKINYPMLQAAVTLKQKGFTTCILTNTWLDDSAERGSLAQVLCELKPHFDFLIESCQIGMVKPDPQIYKFVLDTLKISPSEVVFLDNFETNLKPAHEMGMVTIFVHDTDAALKELEKVTGVQPGVRLHFVELGSGPVVCLCHGFPESWFSWRYQIPALAQAGFRVLAVDMKGYGESSAPPEIEEYSLEVLSKDMITFLDKLGISQAVFIGHDWGGMLVWTIALFHPERVRAVASLNTPFMPSNPKVSTMEIIKATPTFNYQLYFQEPGVAEAELEKNLSRTFKSFFRSNDETFITVSRTCEMGGLLVNTPEEPTLSKMVTEEDIQFYVQEFKKSGFRGPLNWYRNMDKNWEWGFKGSGRKVSPTLFSPKSPSGHPWTPLSWSELGVDRLPAALGSTSTAGFPLGTSVWLLLLEWQRVGRGDRGLPGDFTQVSQWCPGSGCRWSRATPRDHKVEAPSSQKEHHVLSERQER</sequence>
<reference evidence="26" key="2">
    <citation type="submission" date="2025-08" db="UniProtKB">
        <authorList>
            <consortium name="Ensembl"/>
        </authorList>
    </citation>
    <scope>IDENTIFICATION</scope>
</reference>
<dbReference type="InterPro" id="IPR006439">
    <property type="entry name" value="HAD-SF_hydro_IA"/>
</dbReference>
<evidence type="ECO:0000259" key="25">
    <source>
        <dbReference type="Pfam" id="PF00561"/>
    </source>
</evidence>
<comment type="catalytic activity">
    <reaction evidence="20">
        <text>(9S,10S)-10-hydroxy-9-(phosphooxy)octadecanoate + H2O = (9S,10S)-9,10-dihydroxyoctadecanoate + phosphate</text>
        <dbReference type="Rhea" id="RHEA:16537"/>
        <dbReference type="ChEBI" id="CHEBI:15377"/>
        <dbReference type="ChEBI" id="CHEBI:43474"/>
        <dbReference type="ChEBI" id="CHEBI:58796"/>
        <dbReference type="ChEBI" id="CHEBI:58797"/>
        <dbReference type="EC" id="3.1.3.76"/>
    </reaction>
</comment>
<evidence type="ECO:0000256" key="4">
    <source>
        <dbReference type="ARBA" id="ARBA00004496"/>
    </source>
</evidence>
<comment type="subunit">
    <text evidence="5">Homodimer.</text>
</comment>
<comment type="cofactor">
    <cofactor evidence="2">
        <name>Mg(2+)</name>
        <dbReference type="ChEBI" id="CHEBI:18420"/>
    </cofactor>
</comment>
<dbReference type="CDD" id="cd02603">
    <property type="entry name" value="HAD_sEH-N_like"/>
    <property type="match status" value="1"/>
</dbReference>
<dbReference type="PANTHER" id="PTHR43329">
    <property type="entry name" value="EPOXIDE HYDROLASE"/>
    <property type="match status" value="1"/>
</dbReference>
<dbReference type="GO" id="GO:0005777">
    <property type="term" value="C:peroxisome"/>
    <property type="evidence" value="ECO:0007669"/>
    <property type="project" value="UniProtKB-SubCell"/>
</dbReference>
<proteinExistence type="inferred from homology"/>
<evidence type="ECO:0000256" key="24">
    <source>
        <dbReference type="SAM" id="MobiDB-lite"/>
    </source>
</evidence>
<dbReference type="GeneTree" id="ENSGT00940000158614"/>
<evidence type="ECO:0000256" key="8">
    <source>
        <dbReference type="ARBA" id="ARBA00022553"/>
    </source>
</evidence>
<dbReference type="EC" id="3.1.3.76" evidence="22"/>
<evidence type="ECO:0000256" key="15">
    <source>
        <dbReference type="ARBA" id="ARBA00023098"/>
    </source>
</evidence>
<evidence type="ECO:0000256" key="22">
    <source>
        <dbReference type="ARBA" id="ARBA00066597"/>
    </source>
</evidence>
<dbReference type="GO" id="GO:0046872">
    <property type="term" value="F:metal ion binding"/>
    <property type="evidence" value="ECO:0007669"/>
    <property type="project" value="UniProtKB-KW"/>
</dbReference>
<evidence type="ECO:0000256" key="2">
    <source>
        <dbReference type="ARBA" id="ARBA00001946"/>
    </source>
</evidence>
<keyword evidence="15" id="KW-0443">Lipid metabolism</keyword>
<dbReference type="GO" id="GO:0033885">
    <property type="term" value="F:10-hydroxy-9-(phosphonooxy)octadecanoate phosphatase activity"/>
    <property type="evidence" value="ECO:0007669"/>
    <property type="project" value="UniProtKB-EC"/>
</dbReference>
<comment type="subcellular location">
    <subcellularLocation>
        <location evidence="4">Cytoplasm</location>
    </subcellularLocation>
    <subcellularLocation>
        <location evidence="3">Peroxisome</location>
    </subcellularLocation>
</comment>
<evidence type="ECO:0000256" key="12">
    <source>
        <dbReference type="ARBA" id="ARBA00022801"/>
    </source>
</evidence>
<keyword evidence="11" id="KW-0058">Aromatic hydrocarbons catabolism</keyword>
<keyword evidence="10" id="KW-0479">Metal-binding</keyword>
<dbReference type="InterPro" id="IPR023198">
    <property type="entry name" value="PGP-like_dom2"/>
</dbReference>
<dbReference type="GO" id="GO:0009636">
    <property type="term" value="P:response to toxic substance"/>
    <property type="evidence" value="ECO:0007669"/>
    <property type="project" value="UniProtKB-KW"/>
</dbReference>
<dbReference type="SUPFAM" id="SSF56784">
    <property type="entry name" value="HAD-like"/>
    <property type="match status" value="1"/>
</dbReference>
<evidence type="ECO:0000256" key="3">
    <source>
        <dbReference type="ARBA" id="ARBA00004275"/>
    </source>
</evidence>
<dbReference type="Gene3D" id="1.10.150.240">
    <property type="entry name" value="Putative phosphatase, domain 2"/>
    <property type="match status" value="1"/>
</dbReference>
<organism evidence="26 27">
    <name type="scientific">Bos indicus x Bos taurus</name>
    <name type="common">Hybrid cattle</name>
    <dbReference type="NCBI Taxonomy" id="30522"/>
    <lineage>
        <taxon>Eukaryota</taxon>
        <taxon>Metazoa</taxon>
        <taxon>Chordata</taxon>
        <taxon>Craniata</taxon>
        <taxon>Vertebrata</taxon>
        <taxon>Euteleostomi</taxon>
        <taxon>Mammalia</taxon>
        <taxon>Eutheria</taxon>
        <taxon>Laurasiatheria</taxon>
        <taxon>Artiodactyla</taxon>
        <taxon>Ruminantia</taxon>
        <taxon>Pecora</taxon>
        <taxon>Bovidae</taxon>
        <taxon>Bovinae</taxon>
        <taxon>Bos</taxon>
    </lineage>
</organism>
<dbReference type="InterPro" id="IPR036412">
    <property type="entry name" value="HAD-like_sf"/>
</dbReference>
<feature type="compositionally biased region" description="Basic and acidic residues" evidence="24">
    <location>
        <begin position="544"/>
        <end position="568"/>
    </location>
</feature>
<comment type="catalytic activity">
    <reaction evidence="21">
        <text>(14R,15S)-epoxy-(5Z,8Z,11Z)-eicosatrienoate + H2O = (14R,15R)-dihydroxy-(5Z,8Z,11Z)-eicosatrienoate</text>
        <dbReference type="Rhea" id="RHEA:53976"/>
        <dbReference type="ChEBI" id="CHEBI:15377"/>
        <dbReference type="ChEBI" id="CHEBI:131965"/>
        <dbReference type="ChEBI" id="CHEBI:138003"/>
    </reaction>
    <physiologicalReaction direction="left-to-right" evidence="21">
        <dbReference type="Rhea" id="RHEA:53977"/>
    </physiologicalReaction>
</comment>
<feature type="region of interest" description="Disordered" evidence="24">
    <location>
        <begin position="543"/>
        <end position="568"/>
    </location>
</feature>